<accession>A0ABQ0B2X8</accession>
<feature type="transmembrane region" description="Helical" evidence="1">
    <location>
        <begin position="290"/>
        <end position="310"/>
    </location>
</feature>
<protein>
    <recommendedName>
        <fullName evidence="2">GGDEF domain-containing protein</fullName>
    </recommendedName>
</protein>
<dbReference type="InterPro" id="IPR043128">
    <property type="entry name" value="Rev_trsase/Diguanyl_cyclase"/>
</dbReference>
<evidence type="ECO:0000313" key="3">
    <source>
        <dbReference type="EMBL" id="GAA6270620.1"/>
    </source>
</evidence>
<dbReference type="SUPFAM" id="SSF55073">
    <property type="entry name" value="Nucleotide cyclase"/>
    <property type="match status" value="1"/>
</dbReference>
<reference evidence="3 4" key="1">
    <citation type="submission" date="2024-04" db="EMBL/GenBank/DDBJ databases">
        <title>Defined microbial consortia suppress multidrug-resistant proinflammatory Enterobacteriaceae via ecological control.</title>
        <authorList>
            <person name="Furuichi M."/>
            <person name="Kawaguchi T."/>
            <person name="Pust M."/>
            <person name="Yasuma K."/>
            <person name="Plichta D."/>
            <person name="Hasegawa N."/>
            <person name="Ohya T."/>
            <person name="Bhattarai S."/>
            <person name="Sasajima S."/>
            <person name="Aoto Y."/>
            <person name="Tuganbaev T."/>
            <person name="Yaginuma M."/>
            <person name="Ueda M."/>
            <person name="Okahashi N."/>
            <person name="Amafuji K."/>
            <person name="Kiridooshi Y."/>
            <person name="Sugita K."/>
            <person name="Strazar M."/>
            <person name="Skelly A."/>
            <person name="Suda W."/>
            <person name="Hattori M."/>
            <person name="Nakamoto N."/>
            <person name="Caballero S."/>
            <person name="Norman J."/>
            <person name="Olle B."/>
            <person name="Tanoue T."/>
            <person name="Arita M."/>
            <person name="Bucci V."/>
            <person name="Atarashi K."/>
            <person name="Xavier R."/>
            <person name="Honda K."/>
        </authorList>
    </citation>
    <scope>NUCLEOTIDE SEQUENCE [LARGE SCALE GENOMIC DNA]</scope>
    <source>
        <strain evidence="4">f13</strain>
    </source>
</reference>
<comment type="caution">
    <text evidence="3">The sequence shown here is derived from an EMBL/GenBank/DDBJ whole genome shotgun (WGS) entry which is preliminary data.</text>
</comment>
<dbReference type="Pfam" id="PF00990">
    <property type="entry name" value="GGDEF"/>
    <property type="match status" value="1"/>
</dbReference>
<dbReference type="PANTHER" id="PTHR33121:SF71">
    <property type="entry name" value="OXYGEN SENSOR PROTEIN DOSP"/>
    <property type="match status" value="1"/>
</dbReference>
<dbReference type="Gene3D" id="3.30.450.20">
    <property type="entry name" value="PAS domain"/>
    <property type="match status" value="2"/>
</dbReference>
<keyword evidence="4" id="KW-1185">Reference proteome</keyword>
<evidence type="ECO:0000313" key="4">
    <source>
        <dbReference type="Proteomes" id="UP001600894"/>
    </source>
</evidence>
<dbReference type="SMART" id="SM00267">
    <property type="entry name" value="GGDEF"/>
    <property type="match status" value="1"/>
</dbReference>
<feature type="domain" description="GGDEF" evidence="2">
    <location>
        <begin position="347"/>
        <end position="482"/>
    </location>
</feature>
<dbReference type="NCBIfam" id="TIGR00254">
    <property type="entry name" value="GGDEF"/>
    <property type="match status" value="1"/>
</dbReference>
<feature type="transmembrane region" description="Helical" evidence="1">
    <location>
        <begin position="12"/>
        <end position="35"/>
    </location>
</feature>
<dbReference type="InterPro" id="IPR050706">
    <property type="entry name" value="Cyclic-di-GMP_PDE-like"/>
</dbReference>
<keyword evidence="1" id="KW-0812">Transmembrane</keyword>
<dbReference type="PROSITE" id="PS50887">
    <property type="entry name" value="GGDEF"/>
    <property type="match status" value="1"/>
</dbReference>
<evidence type="ECO:0000259" key="2">
    <source>
        <dbReference type="PROSITE" id="PS50887"/>
    </source>
</evidence>
<dbReference type="Gene3D" id="3.30.70.270">
    <property type="match status" value="1"/>
</dbReference>
<gene>
    <name evidence="3" type="ORF">F130042H8_36800</name>
</gene>
<dbReference type="Proteomes" id="UP001600894">
    <property type="component" value="Unassembled WGS sequence"/>
</dbReference>
<proteinExistence type="predicted"/>
<evidence type="ECO:0000256" key="1">
    <source>
        <dbReference type="SAM" id="Phobius"/>
    </source>
</evidence>
<name>A0ABQ0B2X8_9FIRM</name>
<dbReference type="PANTHER" id="PTHR33121">
    <property type="entry name" value="CYCLIC DI-GMP PHOSPHODIESTERASE PDEF"/>
    <property type="match status" value="1"/>
</dbReference>
<dbReference type="CDD" id="cd18773">
    <property type="entry name" value="PDC1_HK_sensor"/>
    <property type="match status" value="1"/>
</dbReference>
<dbReference type="EMBL" id="BAABXL010000001">
    <property type="protein sequence ID" value="GAA6270620.1"/>
    <property type="molecule type" value="Genomic_DNA"/>
</dbReference>
<organism evidence="3 4">
    <name type="scientific">Enterocloster alcoholdehydrogenati</name>
    <dbReference type="NCBI Taxonomy" id="2547410"/>
    <lineage>
        <taxon>Bacteria</taxon>
        <taxon>Bacillati</taxon>
        <taxon>Bacillota</taxon>
        <taxon>Clostridia</taxon>
        <taxon>Lachnospirales</taxon>
        <taxon>Lachnospiraceae</taxon>
        <taxon>Enterocloster</taxon>
    </lineage>
</organism>
<dbReference type="RefSeq" id="WP_390471063.1">
    <property type="nucleotide sequence ID" value="NZ_BAABXL010000001.1"/>
</dbReference>
<dbReference type="InterPro" id="IPR000160">
    <property type="entry name" value="GGDEF_dom"/>
</dbReference>
<sequence length="540" mass="61807">MDEKWMQRRLRWLTLFCVLISIALTVGGGIAAALLDNMFKGSLNEQMAAETAQYKANIERKIDADIQTLATLSSFMEFSNSMDADKFAKSLYESNNQNGFIRMGYFEKDGSGIRVTINGPIEQDLKADQTAPAVYQLIKKAWQGETAVSGVYRDGPEKKEFIAYAVPVWKDDQVVGALTACDSVSVLLDILKDKGRFSDQGSVYIIGPDADIVLRDGNCGDGELMSEEEKAAFREAAGKQENIFLKLDHQGTDCQAYAQPLGLNDWYLLFAVTGRGMNEPMYHNMMITRMLFIMIVIIANCCIFQGYRMLKKSSRDLLKLAYYDPVTGGYNMVRFSDMLEPVLQSTREFSVVALNIRKFKFINEIFGNEMANRLLCEVERALDDAIKENEFFCRETADKFYILFRTADREEVRRRLEKISGQISTIFQDRQRHYRIMLYMGVVTGNDILRERMNREDVMTHVMFALNKARQGQQDDIWFYNAELHEREELINYIESHMNQALNDGEFKLFLQPKIELNTGKRGGGAGALDQGRRKYDISW</sequence>
<dbReference type="InterPro" id="IPR029787">
    <property type="entry name" value="Nucleotide_cyclase"/>
</dbReference>
<keyword evidence="1" id="KW-1133">Transmembrane helix</keyword>
<keyword evidence="1" id="KW-0472">Membrane</keyword>